<evidence type="ECO:0000256" key="5">
    <source>
        <dbReference type="SAM" id="MobiDB-lite"/>
    </source>
</evidence>
<organism evidence="8 9">
    <name type="scientific">Accumulibacter regalis</name>
    <dbReference type="NCBI Taxonomy" id="522306"/>
    <lineage>
        <taxon>Bacteria</taxon>
        <taxon>Pseudomonadati</taxon>
        <taxon>Pseudomonadota</taxon>
        <taxon>Betaproteobacteria</taxon>
        <taxon>Candidatus Accumulibacter</taxon>
    </lineage>
</organism>
<dbReference type="CDD" id="cd16425">
    <property type="entry name" value="TrbF"/>
    <property type="match status" value="1"/>
</dbReference>
<evidence type="ECO:0000259" key="7">
    <source>
        <dbReference type="Pfam" id="PF04335"/>
    </source>
</evidence>
<dbReference type="GO" id="GO:0016020">
    <property type="term" value="C:membrane"/>
    <property type="evidence" value="ECO:0007669"/>
    <property type="project" value="UniProtKB-SubCell"/>
</dbReference>
<dbReference type="eggNOG" id="COG3701">
    <property type="taxonomic scope" value="Bacteria"/>
</dbReference>
<dbReference type="Proteomes" id="UP000022141">
    <property type="component" value="Unassembled WGS sequence"/>
</dbReference>
<dbReference type="InterPro" id="IPR032710">
    <property type="entry name" value="NTF2-like_dom_sf"/>
</dbReference>
<feature type="domain" description="Bacterial virulence protein VirB8" evidence="7">
    <location>
        <begin position="44"/>
        <end position="255"/>
    </location>
</feature>
<sequence length="257" mass="28464">MSFADQLKGWPFKRAAPDADPRRSHEPMAGGRRSGENENPYLAARRTWNEHVGSVVSARQTWQLLSILSLLIALAGVGGIIHIGSQAKFVPYVVQVDKLGQALAVAPAERAAPADVRVIEASVASFISDARVVTPDVALQRKAVFRVYSMLAPHDPATARMNEWLNGSEESSPFKRAAKETVSIEVASVLAQTPETWQVDWLETTRDRQGIVKGQPFRMRSLVTIYVVEPTTETSEEQVRNNPLGIYVRDFSWSKQL</sequence>
<dbReference type="SUPFAM" id="SSF54427">
    <property type="entry name" value="NTF2-like"/>
    <property type="match status" value="1"/>
</dbReference>
<reference evidence="8" key="1">
    <citation type="submission" date="2014-02" db="EMBL/GenBank/DDBJ databases">
        <title>Expanding our view of genomic diversity in Candidatus Accumulibacter clades.</title>
        <authorList>
            <person name="Skennerton C.T."/>
            <person name="Barr J.J."/>
            <person name="Slater F.R."/>
            <person name="Bond P.L."/>
            <person name="Tyson G.W."/>
        </authorList>
    </citation>
    <scope>NUCLEOTIDE SEQUENCE [LARGE SCALE GENOMIC DNA]</scope>
</reference>
<keyword evidence="3 6" id="KW-1133">Transmembrane helix</keyword>
<feature type="compositionally biased region" description="Basic and acidic residues" evidence="5">
    <location>
        <begin position="15"/>
        <end position="26"/>
    </location>
</feature>
<dbReference type="EMBL" id="JEMY01000072">
    <property type="protein sequence ID" value="EXI84247.1"/>
    <property type="molecule type" value="Genomic_DNA"/>
</dbReference>
<dbReference type="PATRIC" id="fig|1454004.3.peg.4027"/>
<comment type="caution">
    <text evidence="8">The sequence shown here is derived from an EMBL/GenBank/DDBJ whole genome shotgun (WGS) entry which is preliminary data.</text>
</comment>
<evidence type="ECO:0000256" key="1">
    <source>
        <dbReference type="ARBA" id="ARBA00004167"/>
    </source>
</evidence>
<keyword evidence="4 6" id="KW-0472">Membrane</keyword>
<evidence type="ECO:0000256" key="4">
    <source>
        <dbReference type="ARBA" id="ARBA00023136"/>
    </source>
</evidence>
<evidence type="ECO:0000313" key="8">
    <source>
        <dbReference type="EMBL" id="EXI84247.1"/>
    </source>
</evidence>
<keyword evidence="2 6" id="KW-0812">Transmembrane</keyword>
<accession>A0A011Q4K3</accession>
<keyword evidence="9" id="KW-1185">Reference proteome</keyword>
<dbReference type="Pfam" id="PF04335">
    <property type="entry name" value="VirB8"/>
    <property type="match status" value="1"/>
</dbReference>
<evidence type="ECO:0000256" key="2">
    <source>
        <dbReference type="ARBA" id="ARBA00022692"/>
    </source>
</evidence>
<dbReference type="Gene3D" id="3.10.450.230">
    <property type="entry name" value="VirB8 protein"/>
    <property type="match status" value="1"/>
</dbReference>
<dbReference type="InterPro" id="IPR035658">
    <property type="entry name" value="TrbF"/>
</dbReference>
<dbReference type="STRING" id="1454004.AW11_03925"/>
<feature type="transmembrane region" description="Helical" evidence="6">
    <location>
        <begin position="64"/>
        <end position="84"/>
    </location>
</feature>
<evidence type="ECO:0000313" key="9">
    <source>
        <dbReference type="Proteomes" id="UP000022141"/>
    </source>
</evidence>
<name>A0A011Q4K3_ACCRE</name>
<dbReference type="InterPro" id="IPR007430">
    <property type="entry name" value="VirB8"/>
</dbReference>
<dbReference type="NCBIfam" id="NF010462">
    <property type="entry name" value="PRK13887.1"/>
    <property type="match status" value="1"/>
</dbReference>
<proteinExistence type="predicted"/>
<gene>
    <name evidence="8" type="ORF">AW11_03925</name>
</gene>
<protein>
    <submittedName>
        <fullName evidence="8">Conjugal transfer protein TrbF</fullName>
    </submittedName>
</protein>
<evidence type="ECO:0000256" key="3">
    <source>
        <dbReference type="ARBA" id="ARBA00022989"/>
    </source>
</evidence>
<comment type="subcellular location">
    <subcellularLocation>
        <location evidence="1">Membrane</location>
        <topology evidence="1">Single-pass membrane protein</topology>
    </subcellularLocation>
</comment>
<evidence type="ECO:0000256" key="6">
    <source>
        <dbReference type="SAM" id="Phobius"/>
    </source>
</evidence>
<dbReference type="AlphaFoldDB" id="A0A011Q4K3"/>
<feature type="region of interest" description="Disordered" evidence="5">
    <location>
        <begin position="13"/>
        <end position="38"/>
    </location>
</feature>